<evidence type="ECO:0000313" key="7">
    <source>
        <dbReference type="EMBL" id="GGR26867.1"/>
    </source>
</evidence>
<dbReference type="InterPro" id="IPR036271">
    <property type="entry name" value="Tet_transcr_reg_TetR-rel_C_sf"/>
</dbReference>
<gene>
    <name evidence="7" type="ORF">GCM10010196_20460</name>
</gene>
<keyword evidence="1" id="KW-0678">Repressor</keyword>
<dbReference type="AlphaFoldDB" id="A0A918CKY2"/>
<dbReference type="Gene3D" id="1.10.10.60">
    <property type="entry name" value="Homeodomain-like"/>
    <property type="match status" value="1"/>
</dbReference>
<proteinExistence type="predicted"/>
<keyword evidence="4" id="KW-0804">Transcription</keyword>
<dbReference type="InterPro" id="IPR039538">
    <property type="entry name" value="BetI_C"/>
</dbReference>
<keyword evidence="8" id="KW-1185">Reference proteome</keyword>
<organism evidence="7 8">
    <name type="scientific">Agromyces mediolanus</name>
    <name type="common">Corynebacterium mediolanum</name>
    <dbReference type="NCBI Taxonomy" id="41986"/>
    <lineage>
        <taxon>Bacteria</taxon>
        <taxon>Bacillati</taxon>
        <taxon>Actinomycetota</taxon>
        <taxon>Actinomycetes</taxon>
        <taxon>Micrococcales</taxon>
        <taxon>Microbacteriaceae</taxon>
        <taxon>Agromyces</taxon>
    </lineage>
</organism>
<dbReference type="SUPFAM" id="SSF48498">
    <property type="entry name" value="Tetracyclin repressor-like, C-terminal domain"/>
    <property type="match status" value="1"/>
</dbReference>
<evidence type="ECO:0000256" key="1">
    <source>
        <dbReference type="ARBA" id="ARBA00022491"/>
    </source>
</evidence>
<dbReference type="InterPro" id="IPR001647">
    <property type="entry name" value="HTH_TetR"/>
</dbReference>
<dbReference type="PANTHER" id="PTHR47506">
    <property type="entry name" value="TRANSCRIPTIONAL REGULATORY PROTEIN"/>
    <property type="match status" value="1"/>
</dbReference>
<comment type="caution">
    <text evidence="7">The sequence shown here is derived from an EMBL/GenBank/DDBJ whole genome shotgun (WGS) entry which is preliminary data.</text>
</comment>
<evidence type="ECO:0000256" key="4">
    <source>
        <dbReference type="ARBA" id="ARBA00023163"/>
    </source>
</evidence>
<dbReference type="EMBL" id="BMRJ01000002">
    <property type="protein sequence ID" value="GGR26867.1"/>
    <property type="molecule type" value="Genomic_DNA"/>
</dbReference>
<dbReference type="InterPro" id="IPR009057">
    <property type="entry name" value="Homeodomain-like_sf"/>
</dbReference>
<dbReference type="Proteomes" id="UP000610303">
    <property type="component" value="Unassembled WGS sequence"/>
</dbReference>
<evidence type="ECO:0000259" key="6">
    <source>
        <dbReference type="PROSITE" id="PS50977"/>
    </source>
</evidence>
<accession>A0A918CKY2</accession>
<feature type="DNA-binding region" description="H-T-H motif" evidence="5">
    <location>
        <begin position="43"/>
        <end position="62"/>
    </location>
</feature>
<feature type="domain" description="HTH tetR-type" evidence="6">
    <location>
        <begin position="20"/>
        <end position="80"/>
    </location>
</feature>
<evidence type="ECO:0000256" key="3">
    <source>
        <dbReference type="ARBA" id="ARBA00023125"/>
    </source>
</evidence>
<dbReference type="PANTHER" id="PTHR47506:SF6">
    <property type="entry name" value="HTH-TYPE TRANSCRIPTIONAL REPRESSOR NEMR"/>
    <property type="match status" value="1"/>
</dbReference>
<evidence type="ECO:0000313" key="8">
    <source>
        <dbReference type="Proteomes" id="UP000610303"/>
    </source>
</evidence>
<protein>
    <submittedName>
        <fullName evidence="7">TetR family transcriptional regulator</fullName>
    </submittedName>
</protein>
<dbReference type="Pfam" id="PF00440">
    <property type="entry name" value="TetR_N"/>
    <property type="match status" value="1"/>
</dbReference>
<sequence length="207" mass="23053">MVRKHYHAAMARRGSYAKGIAKREEILTAALEVIARNGYGRASVRELADAVGLSQAGLLHYFASKEELFAEILRKRDEVDRETLDAAHADDELSMMDGFVEVMRHNADVPGLVQLYARLSAEATEADHAARPFFTERFRLFRELSVESIREGQQDGSVRADLDAERIASLLLAAADGLQTQWLMDPSIDMAEHIEYLLTLLKPPAAA</sequence>
<keyword evidence="3 5" id="KW-0238">DNA-binding</keyword>
<dbReference type="Gene3D" id="1.10.357.10">
    <property type="entry name" value="Tetracycline Repressor, domain 2"/>
    <property type="match status" value="1"/>
</dbReference>
<reference evidence="7" key="1">
    <citation type="journal article" date="2014" name="Int. J. Syst. Evol. Microbiol.">
        <title>Complete genome sequence of Corynebacterium casei LMG S-19264T (=DSM 44701T), isolated from a smear-ripened cheese.</title>
        <authorList>
            <consortium name="US DOE Joint Genome Institute (JGI-PGF)"/>
            <person name="Walter F."/>
            <person name="Albersmeier A."/>
            <person name="Kalinowski J."/>
            <person name="Ruckert C."/>
        </authorList>
    </citation>
    <scope>NUCLEOTIDE SEQUENCE</scope>
    <source>
        <strain evidence="7">JCM 3346</strain>
    </source>
</reference>
<dbReference type="SUPFAM" id="SSF46689">
    <property type="entry name" value="Homeodomain-like"/>
    <property type="match status" value="1"/>
</dbReference>
<dbReference type="Pfam" id="PF13977">
    <property type="entry name" value="TetR_C_6"/>
    <property type="match status" value="1"/>
</dbReference>
<name>A0A918CKY2_AGRME</name>
<reference evidence="7" key="2">
    <citation type="submission" date="2020-09" db="EMBL/GenBank/DDBJ databases">
        <authorList>
            <person name="Sun Q."/>
            <person name="Ohkuma M."/>
        </authorList>
    </citation>
    <scope>NUCLEOTIDE SEQUENCE</scope>
    <source>
        <strain evidence="7">JCM 3346</strain>
    </source>
</reference>
<dbReference type="PROSITE" id="PS50977">
    <property type="entry name" value="HTH_TETR_2"/>
    <property type="match status" value="1"/>
</dbReference>
<keyword evidence="2" id="KW-0805">Transcription regulation</keyword>
<dbReference type="PRINTS" id="PR00455">
    <property type="entry name" value="HTHTETR"/>
</dbReference>
<dbReference type="GO" id="GO:0003677">
    <property type="term" value="F:DNA binding"/>
    <property type="evidence" value="ECO:0007669"/>
    <property type="project" value="UniProtKB-UniRule"/>
</dbReference>
<evidence type="ECO:0000256" key="5">
    <source>
        <dbReference type="PROSITE-ProRule" id="PRU00335"/>
    </source>
</evidence>
<evidence type="ECO:0000256" key="2">
    <source>
        <dbReference type="ARBA" id="ARBA00023015"/>
    </source>
</evidence>